<feature type="transmembrane region" description="Helical" evidence="4">
    <location>
        <begin position="82"/>
        <end position="108"/>
    </location>
</feature>
<evidence type="ECO:0000256" key="1">
    <source>
        <dbReference type="ARBA" id="ARBA00004370"/>
    </source>
</evidence>
<evidence type="ECO:0000256" key="3">
    <source>
        <dbReference type="SAM" id="MobiDB-lite"/>
    </source>
</evidence>
<dbReference type="EMBL" id="CACTIH010000018">
    <property type="protein sequence ID" value="CAA2934690.1"/>
    <property type="molecule type" value="Genomic_DNA"/>
</dbReference>
<feature type="region of interest" description="Disordered" evidence="3">
    <location>
        <begin position="1"/>
        <end position="42"/>
    </location>
</feature>
<dbReference type="OrthoDB" id="1849707at2759"/>
<keyword evidence="4" id="KW-0812">Transmembrane</keyword>
<keyword evidence="4" id="KW-1133">Transmembrane helix</keyword>
<comment type="caution">
    <text evidence="5">The sequence shown here is derived from an EMBL/GenBank/DDBJ whole genome shotgun (WGS) entry which is preliminary data.</text>
</comment>
<evidence type="ECO:0008006" key="7">
    <source>
        <dbReference type="Google" id="ProtNLM"/>
    </source>
</evidence>
<dbReference type="GO" id="GO:0005886">
    <property type="term" value="C:plasma membrane"/>
    <property type="evidence" value="ECO:0007669"/>
    <property type="project" value="TreeGrafter"/>
</dbReference>
<dbReference type="Gramene" id="OE9A037441T1">
    <property type="protein sequence ID" value="OE9A037441C1"/>
    <property type="gene ID" value="OE9A037441"/>
</dbReference>
<evidence type="ECO:0000256" key="4">
    <source>
        <dbReference type="SAM" id="Phobius"/>
    </source>
</evidence>
<reference evidence="5 6" key="1">
    <citation type="submission" date="2019-12" db="EMBL/GenBank/DDBJ databases">
        <authorList>
            <person name="Alioto T."/>
            <person name="Alioto T."/>
            <person name="Gomez Garrido J."/>
        </authorList>
    </citation>
    <scope>NUCLEOTIDE SEQUENCE [LARGE SCALE GENOMIC DNA]</scope>
</reference>
<keyword evidence="2 4" id="KW-0472">Membrane</keyword>
<dbReference type="InterPro" id="IPR044839">
    <property type="entry name" value="NDR1-like"/>
</dbReference>
<dbReference type="PANTHER" id="PTHR31234">
    <property type="entry name" value="LATE EMBRYOGENESIS ABUNDANT (LEA) HYDROXYPROLINE-RICH GLYCOPROTEIN FAMILY"/>
    <property type="match status" value="1"/>
</dbReference>
<sequence length="287" mass="32301">MADRVHPTAQPPSSSTETSSKSNVEAPHPPIPEPSRPVPPLPSTYVIQLPREQIFRYPPPESSRKFQTLNVKKNRRSCCRRCCCFTLCLLLLLIVAAGIAAAVFYLVFRPESPKYTVDRIRISGFNLTSAAPISPRFDVSIKANNPNDKIGIYYLKDGAANVFYNDVRLCDGVLPTFYQPKNNITVFHTALKGSNIVLARTSKTELLNAQKKSTVPFLLRAKTPIKIKNECDFIITYYLTHHHPMHHQQSPPILSSSQLNLYTINYQRKIVIKTSTPPHLTTKTTIT</sequence>
<evidence type="ECO:0000256" key="2">
    <source>
        <dbReference type="ARBA" id="ARBA00023136"/>
    </source>
</evidence>
<protein>
    <recommendedName>
        <fullName evidence="7">Late embryogenesis abundant protein LEA-2 subgroup domain-containing protein</fullName>
    </recommendedName>
</protein>
<comment type="subcellular location">
    <subcellularLocation>
        <location evidence="1">Membrane</location>
    </subcellularLocation>
</comment>
<proteinExistence type="predicted"/>
<dbReference type="PANTHER" id="PTHR31234:SF72">
    <property type="entry name" value="NDR1_HIN1-LIKE PROTEIN 6"/>
    <property type="match status" value="1"/>
</dbReference>
<keyword evidence="6" id="KW-1185">Reference proteome</keyword>
<accession>A0A8S0PA62</accession>
<organism evidence="5 6">
    <name type="scientific">Olea europaea subsp. europaea</name>
    <dbReference type="NCBI Taxonomy" id="158383"/>
    <lineage>
        <taxon>Eukaryota</taxon>
        <taxon>Viridiplantae</taxon>
        <taxon>Streptophyta</taxon>
        <taxon>Embryophyta</taxon>
        <taxon>Tracheophyta</taxon>
        <taxon>Spermatophyta</taxon>
        <taxon>Magnoliopsida</taxon>
        <taxon>eudicotyledons</taxon>
        <taxon>Gunneridae</taxon>
        <taxon>Pentapetalae</taxon>
        <taxon>asterids</taxon>
        <taxon>lamiids</taxon>
        <taxon>Lamiales</taxon>
        <taxon>Oleaceae</taxon>
        <taxon>Oleeae</taxon>
        <taxon>Olea</taxon>
    </lineage>
</organism>
<feature type="compositionally biased region" description="Low complexity" evidence="3">
    <location>
        <begin position="7"/>
        <end position="22"/>
    </location>
</feature>
<feature type="compositionally biased region" description="Pro residues" evidence="3">
    <location>
        <begin position="27"/>
        <end position="42"/>
    </location>
</feature>
<gene>
    <name evidence="5" type="ORF">OLEA9_A037441</name>
</gene>
<evidence type="ECO:0000313" key="6">
    <source>
        <dbReference type="Proteomes" id="UP000594638"/>
    </source>
</evidence>
<name>A0A8S0PA62_OLEEU</name>
<dbReference type="GO" id="GO:0098542">
    <property type="term" value="P:defense response to other organism"/>
    <property type="evidence" value="ECO:0007669"/>
    <property type="project" value="InterPro"/>
</dbReference>
<dbReference type="Proteomes" id="UP000594638">
    <property type="component" value="Unassembled WGS sequence"/>
</dbReference>
<dbReference type="AlphaFoldDB" id="A0A8S0PA62"/>
<evidence type="ECO:0000313" key="5">
    <source>
        <dbReference type="EMBL" id="CAA2934690.1"/>
    </source>
</evidence>